<keyword evidence="3" id="KW-1185">Reference proteome</keyword>
<dbReference type="PANTHER" id="PTHR11232:SF57">
    <property type="entry name" value="RE46159P"/>
    <property type="match status" value="1"/>
</dbReference>
<dbReference type="Proteomes" id="UP000291343">
    <property type="component" value="Unassembled WGS sequence"/>
</dbReference>
<sequence>MCETSASVDKPKELLPQSFNVKYLGHRESKGLWGIKNTRRPVDAMILHAKQSTSSLVPMRIDVTRDGCTFTYNNKTKVHPIDTISYGVQDLVYTRVFSMIIVRDISDVRIEQHPFECHAFMCESKQAARQLTYCLAAAFQDYSKRVKATNNAQQKFAIDLRSPEEIQADLKVDSEA</sequence>
<dbReference type="Gene3D" id="2.30.29.30">
    <property type="entry name" value="Pleckstrin-homology domain (PH domain)/Phosphotyrosine-binding domain (PTB)"/>
    <property type="match status" value="1"/>
</dbReference>
<dbReference type="AlphaFoldDB" id="A0A482WJB1"/>
<dbReference type="EMBL" id="QKKF02033617">
    <property type="protein sequence ID" value="RZF33619.1"/>
    <property type="molecule type" value="Genomic_DNA"/>
</dbReference>
<dbReference type="InParanoid" id="A0A482WJB1"/>
<dbReference type="PANTHER" id="PTHR11232">
    <property type="entry name" value="PHOSPHOTYROSINE INTERACTION DOMAIN-CONTAINING FAMILY MEMBER"/>
    <property type="match status" value="1"/>
</dbReference>
<dbReference type="STRING" id="195883.A0A482WJB1"/>
<organism evidence="2 3">
    <name type="scientific">Laodelphax striatellus</name>
    <name type="common">Small brown planthopper</name>
    <name type="synonym">Delphax striatella</name>
    <dbReference type="NCBI Taxonomy" id="195883"/>
    <lineage>
        <taxon>Eukaryota</taxon>
        <taxon>Metazoa</taxon>
        <taxon>Ecdysozoa</taxon>
        <taxon>Arthropoda</taxon>
        <taxon>Hexapoda</taxon>
        <taxon>Insecta</taxon>
        <taxon>Pterygota</taxon>
        <taxon>Neoptera</taxon>
        <taxon>Paraneoptera</taxon>
        <taxon>Hemiptera</taxon>
        <taxon>Auchenorrhyncha</taxon>
        <taxon>Fulgoroidea</taxon>
        <taxon>Delphacidae</taxon>
        <taxon>Criomorphinae</taxon>
        <taxon>Laodelphax</taxon>
    </lineage>
</organism>
<dbReference type="InterPro" id="IPR051133">
    <property type="entry name" value="Adapter_Engulfment-Domain"/>
</dbReference>
<evidence type="ECO:0000313" key="3">
    <source>
        <dbReference type="Proteomes" id="UP000291343"/>
    </source>
</evidence>
<dbReference type="OrthoDB" id="9994289at2759"/>
<dbReference type="SUPFAM" id="SSF50729">
    <property type="entry name" value="PH domain-like"/>
    <property type="match status" value="1"/>
</dbReference>
<feature type="domain" description="PID" evidence="1">
    <location>
        <begin position="79"/>
        <end position="140"/>
    </location>
</feature>
<dbReference type="InterPro" id="IPR006020">
    <property type="entry name" value="PTB/PI_dom"/>
</dbReference>
<proteinExistence type="predicted"/>
<dbReference type="FunCoup" id="A0A482WJB1">
    <property type="interactions" value="11"/>
</dbReference>
<dbReference type="InterPro" id="IPR011993">
    <property type="entry name" value="PH-like_dom_sf"/>
</dbReference>
<evidence type="ECO:0000259" key="1">
    <source>
        <dbReference type="PROSITE" id="PS01179"/>
    </source>
</evidence>
<reference evidence="2 3" key="1">
    <citation type="journal article" date="2017" name="Gigascience">
        <title>Genome sequence of the small brown planthopper, Laodelphax striatellus.</title>
        <authorList>
            <person name="Zhu J."/>
            <person name="Jiang F."/>
            <person name="Wang X."/>
            <person name="Yang P."/>
            <person name="Bao Y."/>
            <person name="Zhao W."/>
            <person name="Wang W."/>
            <person name="Lu H."/>
            <person name="Wang Q."/>
            <person name="Cui N."/>
            <person name="Li J."/>
            <person name="Chen X."/>
            <person name="Luo L."/>
            <person name="Yu J."/>
            <person name="Kang L."/>
            <person name="Cui F."/>
        </authorList>
    </citation>
    <scope>NUCLEOTIDE SEQUENCE [LARGE SCALE GENOMIC DNA]</scope>
    <source>
        <strain evidence="2">Lst14</strain>
    </source>
</reference>
<dbReference type="SMR" id="A0A482WJB1"/>
<name>A0A482WJB1_LAOST</name>
<dbReference type="PROSITE" id="PS01179">
    <property type="entry name" value="PID"/>
    <property type="match status" value="1"/>
</dbReference>
<protein>
    <recommendedName>
        <fullName evidence="1">PID domain-containing protein</fullName>
    </recommendedName>
</protein>
<comment type="caution">
    <text evidence="2">The sequence shown here is derived from an EMBL/GenBank/DDBJ whole genome shotgun (WGS) entry which is preliminary data.</text>
</comment>
<gene>
    <name evidence="2" type="ORF">LSTR_LSTR006997</name>
</gene>
<accession>A0A482WJB1</accession>
<dbReference type="Pfam" id="PF14719">
    <property type="entry name" value="PID_2"/>
    <property type="match status" value="1"/>
</dbReference>
<evidence type="ECO:0000313" key="2">
    <source>
        <dbReference type="EMBL" id="RZF33619.1"/>
    </source>
</evidence>